<dbReference type="InterPro" id="IPR036318">
    <property type="entry name" value="FAD-bd_PCMH-like_sf"/>
</dbReference>
<evidence type="ECO:0000313" key="5">
    <source>
        <dbReference type="Proteomes" id="UP000228987"/>
    </source>
</evidence>
<dbReference type="Proteomes" id="UP000228987">
    <property type="component" value="Unassembled WGS sequence"/>
</dbReference>
<dbReference type="SUPFAM" id="SSF56176">
    <property type="entry name" value="FAD-binding/transporter-associated domain-like"/>
    <property type="match status" value="1"/>
</dbReference>
<organism evidence="4 5">
    <name type="scientific">SAR86 cluster bacterium</name>
    <dbReference type="NCBI Taxonomy" id="2030880"/>
    <lineage>
        <taxon>Bacteria</taxon>
        <taxon>Pseudomonadati</taxon>
        <taxon>Pseudomonadota</taxon>
        <taxon>Gammaproteobacteria</taxon>
        <taxon>SAR86 cluster</taxon>
    </lineage>
</organism>
<evidence type="ECO:0000256" key="2">
    <source>
        <dbReference type="ARBA" id="ARBA00022827"/>
    </source>
</evidence>
<dbReference type="PANTHER" id="PTHR11748:SF114">
    <property type="entry name" value="ARYL-ALCOHOL OXIDASE VANILLYL-ALCOHOL OXIDASE (AFU_ORTHOLOGUE AFUA_3G09500)-RELATED"/>
    <property type="match status" value="1"/>
</dbReference>
<evidence type="ECO:0000259" key="3">
    <source>
        <dbReference type="PROSITE" id="PS51387"/>
    </source>
</evidence>
<accession>A0A2A5C6F6</accession>
<dbReference type="Gene3D" id="3.40.462.10">
    <property type="entry name" value="FAD-linked oxidases, C-terminal domain"/>
    <property type="match status" value="1"/>
</dbReference>
<dbReference type="InterPro" id="IPR016169">
    <property type="entry name" value="FAD-bd_PCMH_sub2"/>
</dbReference>
<keyword evidence="2" id="KW-0274">FAD</keyword>
<evidence type="ECO:0000256" key="1">
    <source>
        <dbReference type="ARBA" id="ARBA00022630"/>
    </source>
</evidence>
<dbReference type="SUPFAM" id="SSF55103">
    <property type="entry name" value="FAD-linked oxidases, C-terminal domain"/>
    <property type="match status" value="1"/>
</dbReference>
<name>A0A2A5C6F6_9GAMM</name>
<dbReference type="InterPro" id="IPR016164">
    <property type="entry name" value="FAD-linked_Oxase-like_C"/>
</dbReference>
<evidence type="ECO:0000313" key="4">
    <source>
        <dbReference type="EMBL" id="PCJ39387.1"/>
    </source>
</evidence>
<feature type="domain" description="FAD-binding PCMH-type" evidence="3">
    <location>
        <begin position="50"/>
        <end position="235"/>
    </location>
</feature>
<dbReference type="GO" id="GO:0004458">
    <property type="term" value="F:D-lactate dehydrogenase (cytochrome) activity"/>
    <property type="evidence" value="ECO:0007669"/>
    <property type="project" value="TreeGrafter"/>
</dbReference>
<dbReference type="GO" id="GO:0071949">
    <property type="term" value="F:FAD binding"/>
    <property type="evidence" value="ECO:0007669"/>
    <property type="project" value="InterPro"/>
</dbReference>
<dbReference type="EMBL" id="NVWI01000015">
    <property type="protein sequence ID" value="PCJ39387.1"/>
    <property type="molecule type" value="Genomic_DNA"/>
</dbReference>
<dbReference type="Gene3D" id="3.30.43.10">
    <property type="entry name" value="Uridine Diphospho-n-acetylenolpyruvylglucosamine Reductase, domain 2"/>
    <property type="match status" value="1"/>
</dbReference>
<protein>
    <submittedName>
        <fullName evidence="4">p-cresol methylhydroxylase</fullName>
    </submittedName>
</protein>
<dbReference type="InterPro" id="IPR016166">
    <property type="entry name" value="FAD-bd_PCMH"/>
</dbReference>
<gene>
    <name evidence="4" type="ORF">COA71_14060</name>
</gene>
<dbReference type="PANTHER" id="PTHR11748">
    <property type="entry name" value="D-LACTATE DEHYDROGENASE"/>
    <property type="match status" value="1"/>
</dbReference>
<dbReference type="InterPro" id="IPR006094">
    <property type="entry name" value="Oxid_FAD_bind_N"/>
</dbReference>
<dbReference type="Pfam" id="PF01565">
    <property type="entry name" value="FAD_binding_4"/>
    <property type="match status" value="1"/>
</dbReference>
<reference evidence="5" key="1">
    <citation type="submission" date="2017-08" db="EMBL/GenBank/DDBJ databases">
        <title>A dynamic microbial community with high functional redundancy inhabits the cold, oxic subseafloor aquifer.</title>
        <authorList>
            <person name="Tully B.J."/>
            <person name="Wheat C.G."/>
            <person name="Glazer B.T."/>
            <person name="Huber J.A."/>
        </authorList>
    </citation>
    <scope>NUCLEOTIDE SEQUENCE [LARGE SCALE GENOMIC DNA]</scope>
</reference>
<dbReference type="Gene3D" id="3.30.465.10">
    <property type="match status" value="1"/>
</dbReference>
<dbReference type="PROSITE" id="PS51387">
    <property type="entry name" value="FAD_PCMH"/>
    <property type="match status" value="1"/>
</dbReference>
<dbReference type="InterPro" id="IPR016171">
    <property type="entry name" value="Vanillyl_alc_oxidase_C-sub2"/>
</dbReference>
<dbReference type="Gene3D" id="1.10.45.10">
    <property type="entry name" value="Vanillyl-alcohol Oxidase, Chain A, domain 4"/>
    <property type="match status" value="1"/>
</dbReference>
<dbReference type="InterPro" id="IPR016167">
    <property type="entry name" value="FAD-bd_PCMH_sub1"/>
</dbReference>
<dbReference type="GO" id="GO:0008720">
    <property type="term" value="F:D-lactate dehydrogenase (NAD+) activity"/>
    <property type="evidence" value="ECO:0007669"/>
    <property type="project" value="TreeGrafter"/>
</dbReference>
<comment type="caution">
    <text evidence="4">The sequence shown here is derived from an EMBL/GenBank/DDBJ whole genome shotgun (WGS) entry which is preliminary data.</text>
</comment>
<sequence>MRIPPGVSESDYTEALQQFENVVGVDNVYIEDADLDLYRDAYSILWDEPEEPIAAGAIAPLNVEEVQAVVRIANQYKIPLYAISTGRNLGYGGSAPVYSGSVILDLKRMNRVIEINEAEHYCIVEPGVSFFDLYAEFERRNIKLKASMPAPGWGSPIGNALDHGRGGPAGDNFRNSSGMEVVLGDGRLIRTGMGALPGGKTWATFPVGVGPTLDGIFSQSNFGIVTKMGFNLFPWPETTRRIGIATRNYDNLDAMVAVCNELQAMGVGGGSGVFSPLHQVLASRGQEPRSHTTTELNRLAADFDTDLIAMNLAFSGPDKVTQAQFEVAYDMLAAAVPDANLREFPVSRAPSSHTTATDRDSGIIGKPNLQRFWEDTAQYDWDGHMWFSPLMPQTGEEFRRSMEVFGAICREEDVFWGLPPALLYNSTNMGAAASCYCIVKNFNVSKTDKAYNRRTLATSKRLIRAAAENGWSEYRGAAALQEEIMDTFSFNDHAYMRFCETVKDAIDPNGILSAGRYGIWPKHLRENEA</sequence>
<keyword evidence="1" id="KW-0285">Flavoprotein</keyword>
<dbReference type="InterPro" id="IPR016170">
    <property type="entry name" value="Cytok_DH_C_sf"/>
</dbReference>
<dbReference type="GO" id="GO:1903457">
    <property type="term" value="P:lactate catabolic process"/>
    <property type="evidence" value="ECO:0007669"/>
    <property type="project" value="TreeGrafter"/>
</dbReference>
<proteinExistence type="predicted"/>
<dbReference type="AlphaFoldDB" id="A0A2A5C6F6"/>